<gene>
    <name evidence="6" type="ORF">CHIRRI_LOCUS1707</name>
</gene>
<dbReference type="SUPFAM" id="SSF56801">
    <property type="entry name" value="Acetyl-CoA synthetase-like"/>
    <property type="match status" value="1"/>
</dbReference>
<feature type="domain" description="AMP-dependent synthetase/ligase" evidence="5">
    <location>
        <begin position="31"/>
        <end position="447"/>
    </location>
</feature>
<dbReference type="OrthoDB" id="3633556at2759"/>
<reference evidence="6" key="2">
    <citation type="submission" date="2022-10" db="EMBL/GenBank/DDBJ databases">
        <authorList>
            <consortium name="ENA_rothamsted_submissions"/>
            <consortium name="culmorum"/>
            <person name="King R."/>
        </authorList>
    </citation>
    <scope>NUCLEOTIDE SEQUENCE</scope>
</reference>
<dbReference type="Proteomes" id="UP001153620">
    <property type="component" value="Chromosome 1"/>
</dbReference>
<dbReference type="GO" id="GO:0005783">
    <property type="term" value="C:endoplasmic reticulum"/>
    <property type="evidence" value="ECO:0007669"/>
    <property type="project" value="TreeGrafter"/>
</dbReference>
<dbReference type="GO" id="GO:0004467">
    <property type="term" value="F:long-chain fatty acid-CoA ligase activity"/>
    <property type="evidence" value="ECO:0007669"/>
    <property type="project" value="UniProtKB-EC"/>
</dbReference>
<keyword evidence="7" id="KW-1185">Reference proteome</keyword>
<proteinExistence type="predicted"/>
<dbReference type="EMBL" id="OU895877">
    <property type="protein sequence ID" value="CAG9798728.1"/>
    <property type="molecule type" value="Genomic_DNA"/>
</dbReference>
<keyword evidence="3" id="KW-0443">Lipid metabolism</keyword>
<dbReference type="InterPro" id="IPR042099">
    <property type="entry name" value="ANL_N_sf"/>
</dbReference>
<dbReference type="EC" id="6.2.1.3" evidence="4"/>
<evidence type="ECO:0000256" key="4">
    <source>
        <dbReference type="ARBA" id="ARBA00026121"/>
    </source>
</evidence>
<evidence type="ECO:0000259" key="5">
    <source>
        <dbReference type="Pfam" id="PF00501"/>
    </source>
</evidence>
<dbReference type="InterPro" id="IPR020845">
    <property type="entry name" value="AMP-binding_CS"/>
</dbReference>
<dbReference type="Gene3D" id="3.40.50.12780">
    <property type="entry name" value="N-terminal domain of ligase-like"/>
    <property type="match status" value="1"/>
</dbReference>
<dbReference type="Pfam" id="PF00501">
    <property type="entry name" value="AMP-binding"/>
    <property type="match status" value="1"/>
</dbReference>
<evidence type="ECO:0000256" key="2">
    <source>
        <dbReference type="ARBA" id="ARBA00022832"/>
    </source>
</evidence>
<dbReference type="AlphaFoldDB" id="A0A9N9RKS2"/>
<dbReference type="GO" id="GO:0016020">
    <property type="term" value="C:membrane"/>
    <property type="evidence" value="ECO:0007669"/>
    <property type="project" value="TreeGrafter"/>
</dbReference>
<protein>
    <recommendedName>
        <fullName evidence="4">long-chain-fatty-acid--CoA ligase</fullName>
        <ecNumber evidence="4">6.2.1.3</ecNumber>
    </recommendedName>
</protein>
<sequence>METLRATTLNDKVKIQANIDDFKPSTVIDFFNETVENFPSHLALASRDANGKWNFLTYQEYKNRVEKIAKVFIKLGLSERGVVAILAWNCPEWVVAALGAIHAGGVVTAIYTTSSTPACQYIIDSSKTEILIIDNLEQLRKINEIKDDLPHLKHIILLSDININLMENAILNWNQLMKLDTDDTEIEYKRRLNQIVPNECCTIMYTSGTTGFPKGAMLSHDSLIWNIKKCFQAMKRIEVGKEVLISYLPLSHLTAFAADIFQVINMAGTVYFADIKSVLECLQEIQPTVFVAVPRIYEKIQEKVSEKINEFNLIIRKIFSWSQNVISEHYFTPNSSSLKCDFVNHFVIRRIKEALGFQNCKLFFTGSAPMSIETKKFFISLSMPIYEAYGMSESSTVHCLTSHETQIHSFESVGVCLDGTETKIINMDGNGNGEICMRGRHVFMGYLNDIQQTIQTIDDEGWLHTGDIGRIDENGLIFVNGRKKELIITSGGENIPKARIENLVKLECPAISNAFLIGDKRKFLSILLSLKTEIDENLKPKDDLAPEAQKWLTQNSLNFSTLSDILSPKDEKIFKAFQNVIDRVNAQALSNPQRIQKFAILPNDFTIATGELTPTLKVKRHFVLEKYRNIIDGFYL</sequence>
<dbReference type="PANTHER" id="PTHR43272">
    <property type="entry name" value="LONG-CHAIN-FATTY-ACID--COA LIGASE"/>
    <property type="match status" value="1"/>
</dbReference>
<name>A0A9N9RKS2_9DIPT</name>
<organism evidence="6 7">
    <name type="scientific">Chironomus riparius</name>
    <dbReference type="NCBI Taxonomy" id="315576"/>
    <lineage>
        <taxon>Eukaryota</taxon>
        <taxon>Metazoa</taxon>
        <taxon>Ecdysozoa</taxon>
        <taxon>Arthropoda</taxon>
        <taxon>Hexapoda</taxon>
        <taxon>Insecta</taxon>
        <taxon>Pterygota</taxon>
        <taxon>Neoptera</taxon>
        <taxon>Endopterygota</taxon>
        <taxon>Diptera</taxon>
        <taxon>Nematocera</taxon>
        <taxon>Chironomoidea</taxon>
        <taxon>Chironomidae</taxon>
        <taxon>Chironominae</taxon>
        <taxon>Chironomus</taxon>
    </lineage>
</organism>
<evidence type="ECO:0000256" key="3">
    <source>
        <dbReference type="ARBA" id="ARBA00023098"/>
    </source>
</evidence>
<evidence type="ECO:0000256" key="1">
    <source>
        <dbReference type="ARBA" id="ARBA00022598"/>
    </source>
</evidence>
<keyword evidence="1" id="KW-0436">Ligase</keyword>
<evidence type="ECO:0000313" key="7">
    <source>
        <dbReference type="Proteomes" id="UP001153620"/>
    </source>
</evidence>
<evidence type="ECO:0000313" key="6">
    <source>
        <dbReference type="EMBL" id="CAG9798728.1"/>
    </source>
</evidence>
<dbReference type="InterPro" id="IPR000873">
    <property type="entry name" value="AMP-dep_synth/lig_dom"/>
</dbReference>
<accession>A0A9N9RKS2</accession>
<reference evidence="6" key="1">
    <citation type="submission" date="2022-01" db="EMBL/GenBank/DDBJ databases">
        <authorList>
            <person name="King R."/>
        </authorList>
    </citation>
    <scope>NUCLEOTIDE SEQUENCE</scope>
</reference>
<dbReference type="PANTHER" id="PTHR43272:SF32">
    <property type="entry name" value="AMP-DEPENDENT SYNTHETASE_LIGASE DOMAIN-CONTAINING PROTEIN"/>
    <property type="match status" value="1"/>
</dbReference>
<keyword evidence="2" id="KW-0276">Fatty acid metabolism</keyword>
<dbReference type="PROSITE" id="PS00455">
    <property type="entry name" value="AMP_BINDING"/>
    <property type="match status" value="1"/>
</dbReference>